<evidence type="ECO:0000256" key="2">
    <source>
        <dbReference type="ARBA" id="ARBA00022692"/>
    </source>
</evidence>
<feature type="transmembrane region" description="Helical" evidence="10">
    <location>
        <begin position="423"/>
        <end position="451"/>
    </location>
</feature>
<evidence type="ECO:0000256" key="9">
    <source>
        <dbReference type="SAM" id="MobiDB-lite"/>
    </source>
</evidence>
<proteinExistence type="inferred from homology"/>
<dbReference type="GO" id="GO:0015606">
    <property type="term" value="F:spermidine transmembrane transporter activity"/>
    <property type="evidence" value="ECO:0007669"/>
    <property type="project" value="TreeGrafter"/>
</dbReference>
<evidence type="ECO:0000313" key="12">
    <source>
        <dbReference type="EMBL" id="WPH01414.1"/>
    </source>
</evidence>
<evidence type="ECO:0000256" key="3">
    <source>
        <dbReference type="ARBA" id="ARBA00022989"/>
    </source>
</evidence>
<comment type="subcellular location">
    <subcellularLocation>
        <location evidence="1">Membrane</location>
        <topology evidence="1">Multi-pass membrane protein</topology>
    </subcellularLocation>
</comment>
<dbReference type="GO" id="GO:0000297">
    <property type="term" value="F:spermine transmembrane transporter activity"/>
    <property type="evidence" value="ECO:0007669"/>
    <property type="project" value="TreeGrafter"/>
</dbReference>
<dbReference type="InterPro" id="IPR011701">
    <property type="entry name" value="MFS"/>
</dbReference>
<dbReference type="FunFam" id="1.20.1250.20:FF:000011">
    <property type="entry name" value="MFS multidrug transporter, putative"/>
    <property type="match status" value="1"/>
</dbReference>
<evidence type="ECO:0000256" key="7">
    <source>
        <dbReference type="ARBA" id="ARBA00069139"/>
    </source>
</evidence>
<reference evidence="12 13" key="1">
    <citation type="submission" date="2023-11" db="EMBL/GenBank/DDBJ databases">
        <title>An acidophilic fungus is an integral part of prey digestion in a carnivorous sundew plant.</title>
        <authorList>
            <person name="Tsai I.J."/>
        </authorList>
    </citation>
    <scope>NUCLEOTIDE SEQUENCE [LARGE SCALE GENOMIC DNA]</scope>
    <source>
        <strain evidence="12">169a</strain>
    </source>
</reference>
<dbReference type="InterPro" id="IPR036259">
    <property type="entry name" value="MFS_trans_sf"/>
</dbReference>
<keyword evidence="2 10" id="KW-0812">Transmembrane</keyword>
<dbReference type="AlphaFoldDB" id="A0AAQ3M4E2"/>
<evidence type="ECO:0000256" key="6">
    <source>
        <dbReference type="ARBA" id="ARBA00053977"/>
    </source>
</evidence>
<dbReference type="Gene3D" id="1.20.1250.20">
    <property type="entry name" value="MFS general substrate transporter like domains"/>
    <property type="match status" value="1"/>
</dbReference>
<feature type="transmembrane region" description="Helical" evidence="10">
    <location>
        <begin position="314"/>
        <end position="339"/>
    </location>
</feature>
<feature type="domain" description="Major facilitator superfamily (MFS) profile" evidence="11">
    <location>
        <begin position="89"/>
        <end position="519"/>
    </location>
</feature>
<accession>A0AAQ3M4E2</accession>
<feature type="transmembrane region" description="Helical" evidence="10">
    <location>
        <begin position="351"/>
        <end position="377"/>
    </location>
</feature>
<evidence type="ECO:0000259" key="11">
    <source>
        <dbReference type="PROSITE" id="PS50850"/>
    </source>
</evidence>
<dbReference type="Pfam" id="PF07690">
    <property type="entry name" value="MFS_1"/>
    <property type="match status" value="1"/>
</dbReference>
<dbReference type="EMBL" id="CP138585">
    <property type="protein sequence ID" value="WPH01414.1"/>
    <property type="molecule type" value="Genomic_DNA"/>
</dbReference>
<dbReference type="PANTHER" id="PTHR23502:SF182">
    <property type="entry name" value="POLYAMINE TRANSPORTER, PUTATIVE-RELATED"/>
    <property type="match status" value="1"/>
</dbReference>
<keyword evidence="3 10" id="KW-1133">Transmembrane helix</keyword>
<feature type="region of interest" description="Disordered" evidence="9">
    <location>
        <begin position="1"/>
        <end position="82"/>
    </location>
</feature>
<evidence type="ECO:0000256" key="10">
    <source>
        <dbReference type="SAM" id="Phobius"/>
    </source>
</evidence>
<dbReference type="GO" id="GO:0005886">
    <property type="term" value="C:plasma membrane"/>
    <property type="evidence" value="ECO:0007669"/>
    <property type="project" value="TreeGrafter"/>
</dbReference>
<dbReference type="PANTHER" id="PTHR23502">
    <property type="entry name" value="MAJOR FACILITATOR SUPERFAMILY"/>
    <property type="match status" value="1"/>
</dbReference>
<dbReference type="SUPFAM" id="SSF103473">
    <property type="entry name" value="MFS general substrate transporter"/>
    <property type="match status" value="1"/>
</dbReference>
<dbReference type="Proteomes" id="UP001303373">
    <property type="component" value="Chromosome 6"/>
</dbReference>
<feature type="transmembrane region" description="Helical" evidence="10">
    <location>
        <begin position="119"/>
        <end position="142"/>
    </location>
</feature>
<name>A0AAQ3M4E2_9PEZI</name>
<evidence type="ECO:0000256" key="5">
    <source>
        <dbReference type="ARBA" id="ARBA00038347"/>
    </source>
</evidence>
<feature type="transmembrane region" description="Helical" evidence="10">
    <location>
        <begin position="491"/>
        <end position="512"/>
    </location>
</feature>
<evidence type="ECO:0000313" key="13">
    <source>
        <dbReference type="Proteomes" id="UP001303373"/>
    </source>
</evidence>
<organism evidence="12 13">
    <name type="scientific">Acrodontium crateriforme</name>
    <dbReference type="NCBI Taxonomy" id="150365"/>
    <lineage>
        <taxon>Eukaryota</taxon>
        <taxon>Fungi</taxon>
        <taxon>Dikarya</taxon>
        <taxon>Ascomycota</taxon>
        <taxon>Pezizomycotina</taxon>
        <taxon>Dothideomycetes</taxon>
        <taxon>Dothideomycetidae</taxon>
        <taxon>Mycosphaerellales</taxon>
        <taxon>Teratosphaeriaceae</taxon>
        <taxon>Acrodontium</taxon>
    </lineage>
</organism>
<feature type="transmembrane region" description="Helical" evidence="10">
    <location>
        <begin position="243"/>
        <end position="263"/>
    </location>
</feature>
<evidence type="ECO:0000256" key="8">
    <source>
        <dbReference type="ARBA" id="ARBA00077167"/>
    </source>
</evidence>
<dbReference type="InterPro" id="IPR020846">
    <property type="entry name" value="MFS_dom"/>
</dbReference>
<dbReference type="PROSITE" id="PS50850">
    <property type="entry name" value="MFS"/>
    <property type="match status" value="1"/>
</dbReference>
<feature type="transmembrane region" description="Helical" evidence="10">
    <location>
        <begin position="398"/>
        <end position="417"/>
    </location>
</feature>
<dbReference type="CDD" id="cd17323">
    <property type="entry name" value="MFS_Tpo1_MDR_like"/>
    <property type="match status" value="1"/>
</dbReference>
<feature type="compositionally biased region" description="Basic and acidic residues" evidence="9">
    <location>
        <begin position="1"/>
        <end position="22"/>
    </location>
</feature>
<gene>
    <name evidence="12" type="ORF">R9X50_00425900</name>
</gene>
<evidence type="ECO:0000256" key="1">
    <source>
        <dbReference type="ARBA" id="ARBA00004141"/>
    </source>
</evidence>
<feature type="compositionally biased region" description="Basic and acidic residues" evidence="9">
    <location>
        <begin position="29"/>
        <end position="47"/>
    </location>
</feature>
<keyword evidence="13" id="KW-1185">Reference proteome</keyword>
<feature type="transmembrane region" description="Helical" evidence="10">
    <location>
        <begin position="214"/>
        <end position="237"/>
    </location>
</feature>
<feature type="transmembrane region" description="Helical" evidence="10">
    <location>
        <begin position="154"/>
        <end position="172"/>
    </location>
</feature>
<comment type="similarity">
    <text evidence="5">Belongs to the major facilitator superfamily. CAR1 family.</text>
</comment>
<comment type="function">
    <text evidence="6">MFS transporter; part of the gene cluster that mediates the biosynthesis of cercosporin, a light-activated, non-host-selective toxin. The perylenequinone chromophore of cercosporin absorbs light energy to attain an electronically-activated triplet state and produces active oxygen species such as the hydroxyl radical, superoxide, hydrogen peroxide or singlet oxygen upon reaction with oxygen molecules. These reactive oxygen species cause damage to various cellular components including lipids, proteins and nucleic acids. Responsible for secretion and accumulation of cercosporin, but does not play any roles in self-protection against the toxicity of cercosporin.</text>
</comment>
<protein>
    <recommendedName>
        <fullName evidence="7">Cercosporin MFS transporter CTB4</fullName>
    </recommendedName>
    <alternativeName>
        <fullName evidence="8">Cercosporin toxin biosynthesis cluster protein 4</fullName>
    </alternativeName>
</protein>
<keyword evidence="4 10" id="KW-0472">Membrane</keyword>
<feature type="transmembrane region" description="Helical" evidence="10">
    <location>
        <begin position="87"/>
        <end position="107"/>
    </location>
</feature>
<feature type="transmembrane region" description="Helical" evidence="10">
    <location>
        <begin position="184"/>
        <end position="207"/>
    </location>
</feature>
<evidence type="ECO:0000256" key="4">
    <source>
        <dbReference type="ARBA" id="ARBA00023136"/>
    </source>
</evidence>
<sequence length="529" mass="57808">MNSTHSDAEKAKHDTDIEHEGESIMSALELRRPNDEGDSLDDRDLEKAITQPDITGHEPATKTMTAQDWDGPDDPENPNNWSMGKKAFHVGAVASLCFVVTAGSSMITPATKDIEDQFHVSRTAAILSLSLFVLGLGLGPSIAAPMSEIFGRAVVYKVTAPAYMLFIMGAGFSKTFGGLLVCRFLAGAIGGPCLAIGAGTNADLFVLHKRAVPSALYIAAPFLGPGLGPVVGGFAAYYKGYRWTQWCTIFLSLIATILVWFTSETYKKIILKKRAKRFNIPPPASPSLTAFQFVKLLLTITIFRPLKMLFTEPIVTLLTLYNSFTFSVLFAFFAAYPFVFMGEYHFNTWQYGLAFLAIALGVVLAALTGVLVDRFVYQPMHVRALKDGKIMVAPEHRLYSAMAGAFGVTIGLFWFAWTARREVHWIVPILAGIPFAWGNLCIFTSAAMYLLDVYGPLNGASAMAANGLGRYTMGAVFPLFTVQMYTTLGTAWATSLLGFLSILMLPIPFVFFKFGPKIRGKSQFNTSKA</sequence>